<dbReference type="Proteomes" id="UP001152049">
    <property type="component" value="Unassembled WGS sequence"/>
</dbReference>
<dbReference type="PROSITE" id="PS51892">
    <property type="entry name" value="SUBTILASE"/>
    <property type="match status" value="1"/>
</dbReference>
<dbReference type="EMBL" id="JAOQAZ010000016">
    <property type="protein sequence ID" value="KAJ4258202.1"/>
    <property type="molecule type" value="Genomic_DNA"/>
</dbReference>
<name>A0A9W8VD20_9HYPO</name>
<comment type="caution">
    <text evidence="6">The sequence shown here is derived from an EMBL/GenBank/DDBJ whole genome shotgun (WGS) entry which is preliminary data.</text>
</comment>
<dbReference type="AlphaFoldDB" id="A0A9W8VD20"/>
<evidence type="ECO:0000256" key="1">
    <source>
        <dbReference type="ARBA" id="ARBA00022670"/>
    </source>
</evidence>
<dbReference type="Pfam" id="PF00082">
    <property type="entry name" value="Peptidase_S8"/>
    <property type="match status" value="1"/>
</dbReference>
<dbReference type="InterPro" id="IPR023828">
    <property type="entry name" value="Peptidase_S8_Ser-AS"/>
</dbReference>
<dbReference type="InterPro" id="IPR036852">
    <property type="entry name" value="Peptidase_S8/S53_dom_sf"/>
</dbReference>
<keyword evidence="3" id="KW-0720">Serine protease</keyword>
<organism evidence="6 7">
    <name type="scientific">Fusarium torreyae</name>
    <dbReference type="NCBI Taxonomy" id="1237075"/>
    <lineage>
        <taxon>Eukaryota</taxon>
        <taxon>Fungi</taxon>
        <taxon>Dikarya</taxon>
        <taxon>Ascomycota</taxon>
        <taxon>Pezizomycotina</taxon>
        <taxon>Sordariomycetes</taxon>
        <taxon>Hypocreomycetidae</taxon>
        <taxon>Hypocreales</taxon>
        <taxon>Nectriaceae</taxon>
        <taxon>Fusarium</taxon>
    </lineage>
</organism>
<feature type="domain" description="Peptidase S8/S53" evidence="5">
    <location>
        <begin position="1"/>
        <end position="121"/>
    </location>
</feature>
<sequence length="146" mass="15008">MSFGWPSSDFDGYEALGASIDRAYSKEILMFAAAANSGGRTGRAYPASSSQVICVHSTNTNGSASDFSPTAEPNSVNIATVGESVESAWPTLLCNGSSNYDCVKSRSGTSYATPIVAGIAGFEEKGEDGGFAEKVCSARAELPAQG</sequence>
<evidence type="ECO:0000313" key="6">
    <source>
        <dbReference type="EMBL" id="KAJ4258202.1"/>
    </source>
</evidence>
<dbReference type="InterPro" id="IPR000209">
    <property type="entry name" value="Peptidase_S8/S53_dom"/>
</dbReference>
<evidence type="ECO:0000313" key="7">
    <source>
        <dbReference type="Proteomes" id="UP001152049"/>
    </source>
</evidence>
<dbReference type="GO" id="GO:0004252">
    <property type="term" value="F:serine-type endopeptidase activity"/>
    <property type="evidence" value="ECO:0007669"/>
    <property type="project" value="InterPro"/>
</dbReference>
<dbReference type="PROSITE" id="PS00138">
    <property type="entry name" value="SUBTILASE_SER"/>
    <property type="match status" value="1"/>
</dbReference>
<comment type="similarity">
    <text evidence="4">Belongs to the peptidase S8 family.</text>
</comment>
<dbReference type="OrthoDB" id="206201at2759"/>
<evidence type="ECO:0000256" key="2">
    <source>
        <dbReference type="ARBA" id="ARBA00022801"/>
    </source>
</evidence>
<protein>
    <recommendedName>
        <fullName evidence="5">Peptidase S8/S53 domain-containing protein</fullName>
    </recommendedName>
</protein>
<keyword evidence="2" id="KW-0378">Hydrolase</keyword>
<gene>
    <name evidence="6" type="ORF">NW762_008348</name>
</gene>
<comment type="caution">
    <text evidence="4">Lacks conserved residue(s) required for the propagation of feature annotation.</text>
</comment>
<evidence type="ECO:0000256" key="3">
    <source>
        <dbReference type="ARBA" id="ARBA00022825"/>
    </source>
</evidence>
<keyword evidence="1" id="KW-0645">Protease</keyword>
<dbReference type="Gene3D" id="3.40.50.200">
    <property type="entry name" value="Peptidase S8/S53 domain"/>
    <property type="match status" value="1"/>
</dbReference>
<evidence type="ECO:0000259" key="5">
    <source>
        <dbReference type="Pfam" id="PF00082"/>
    </source>
</evidence>
<proteinExistence type="inferred from homology"/>
<evidence type="ECO:0000256" key="4">
    <source>
        <dbReference type="PROSITE-ProRule" id="PRU01240"/>
    </source>
</evidence>
<dbReference type="SUPFAM" id="SSF52743">
    <property type="entry name" value="Subtilisin-like"/>
    <property type="match status" value="1"/>
</dbReference>
<accession>A0A9W8VD20</accession>
<reference evidence="6" key="1">
    <citation type="submission" date="2022-09" db="EMBL/GenBank/DDBJ databases">
        <title>Fusarium specimens isolated from Avocado Roots.</title>
        <authorList>
            <person name="Stajich J."/>
            <person name="Roper C."/>
            <person name="Heimlech-Rivalta G."/>
        </authorList>
    </citation>
    <scope>NUCLEOTIDE SEQUENCE</scope>
    <source>
        <strain evidence="6">CF00136</strain>
    </source>
</reference>
<dbReference type="GO" id="GO:0006508">
    <property type="term" value="P:proteolysis"/>
    <property type="evidence" value="ECO:0007669"/>
    <property type="project" value="UniProtKB-KW"/>
</dbReference>
<keyword evidence="7" id="KW-1185">Reference proteome</keyword>